<dbReference type="PANTHER" id="PTHR24221:SF402">
    <property type="entry name" value="IRON-SULFUR CLUSTERS TRANSPORTER ABCB7, MITOCHONDRIAL"/>
    <property type="match status" value="1"/>
</dbReference>
<dbReference type="InterPro" id="IPR036640">
    <property type="entry name" value="ABC1_TM_sf"/>
</dbReference>
<evidence type="ECO:0000256" key="6">
    <source>
        <dbReference type="ARBA" id="ARBA00022741"/>
    </source>
</evidence>
<evidence type="ECO:0000256" key="12">
    <source>
        <dbReference type="ARBA" id="ARBA00048046"/>
    </source>
</evidence>
<feature type="domain" description="ABC transmembrane type-1" evidence="14">
    <location>
        <begin position="1"/>
        <end position="44"/>
    </location>
</feature>
<dbReference type="InterPro" id="IPR003439">
    <property type="entry name" value="ABC_transporter-like_ATP-bd"/>
</dbReference>
<dbReference type="EMBL" id="GHBP01000720">
    <property type="protein sequence ID" value="NDJ92440.1"/>
    <property type="molecule type" value="Transcribed_RNA"/>
</dbReference>
<evidence type="ECO:0000256" key="5">
    <source>
        <dbReference type="ARBA" id="ARBA00022692"/>
    </source>
</evidence>
<dbReference type="GO" id="GO:0140359">
    <property type="term" value="F:ABC-type transporter activity"/>
    <property type="evidence" value="ECO:0007669"/>
    <property type="project" value="InterPro"/>
</dbReference>
<keyword evidence="9" id="KW-0472">Membrane</keyword>
<dbReference type="GO" id="GO:0006879">
    <property type="term" value="P:intracellular iron ion homeostasis"/>
    <property type="evidence" value="ECO:0007669"/>
    <property type="project" value="TreeGrafter"/>
</dbReference>
<evidence type="ECO:0000256" key="8">
    <source>
        <dbReference type="ARBA" id="ARBA00022989"/>
    </source>
</evidence>
<reference evidence="15" key="1">
    <citation type="submission" date="2018-11" db="EMBL/GenBank/DDBJ databases">
        <title>Henneguya salminicola genome and transcriptome.</title>
        <authorList>
            <person name="Yahalomi D."/>
            <person name="Atkinson S.D."/>
            <person name="Neuhof M."/>
            <person name="Chang E.S."/>
            <person name="Philippe H."/>
            <person name="Cartwright P."/>
            <person name="Bartholomew J.L."/>
            <person name="Huchon D."/>
        </authorList>
    </citation>
    <scope>NUCLEOTIDE SEQUENCE</scope>
    <source>
        <strain evidence="15">Hz1</strain>
        <tissue evidence="15">Whole</tissue>
    </source>
</reference>
<comment type="subcellular location">
    <subcellularLocation>
        <location evidence="2">Cell membrane</location>
        <topology evidence="2">Multi-pass membrane protein</topology>
    </subcellularLocation>
    <subcellularLocation>
        <location evidence="1">Mitochondrion membrane</location>
        <topology evidence="1">Multi-pass membrane protein</topology>
    </subcellularLocation>
</comment>
<dbReference type="GO" id="GO:0005743">
    <property type="term" value="C:mitochondrial inner membrane"/>
    <property type="evidence" value="ECO:0007669"/>
    <property type="project" value="TreeGrafter"/>
</dbReference>
<evidence type="ECO:0000256" key="11">
    <source>
        <dbReference type="ARBA" id="ARBA00042945"/>
    </source>
</evidence>
<dbReference type="GO" id="GO:0005524">
    <property type="term" value="F:ATP binding"/>
    <property type="evidence" value="ECO:0007669"/>
    <property type="project" value="UniProtKB-KW"/>
</dbReference>
<dbReference type="InterPro" id="IPR003593">
    <property type="entry name" value="AAA+_ATPase"/>
</dbReference>
<dbReference type="PROSITE" id="PS50893">
    <property type="entry name" value="ABC_TRANSPORTER_2"/>
    <property type="match status" value="1"/>
</dbReference>
<sequence>MALASNGIMLDSMTIGDLVMVNSLLFQLSIPLNFLGSTYRDIRQSLVDLKSLFDLLSTETKIENSVDSKTLLWPEKINKGDDLIKFENVTFSYKNHPVLRNLSFTIPYGQKIAIVGGSGSGKSTIVRLLYRFFNPDEGEIYILGQNYKNLTLESVRKKISVVPQDQVLFHNTIMYNIKYGNINSTQEEIYRVAKIAGLDETIRNFSKGYSTQVGERGLKLSGGEKQRVAIARAILKDSPFFVYDEATSSLDSITEKVCLICILDKKIISVLSQLFKDRTSLVIAHRLSTIVDSDQILTLRDGCIAEKGKHIDLLIKSPLGPYAQLWNKQHEIITTPKIQEQEQDFEDILNQAGCLKEGCCSK</sequence>
<name>A0A6G3MEK8_HENSL</name>
<dbReference type="Gene3D" id="1.20.1560.10">
    <property type="entry name" value="ABC transporter type 1, transmembrane domain"/>
    <property type="match status" value="1"/>
</dbReference>
<keyword evidence="4" id="KW-1003">Cell membrane</keyword>
<evidence type="ECO:0000259" key="13">
    <source>
        <dbReference type="PROSITE" id="PS50893"/>
    </source>
</evidence>
<dbReference type="PANTHER" id="PTHR24221">
    <property type="entry name" value="ATP-BINDING CASSETTE SUB-FAMILY B"/>
    <property type="match status" value="1"/>
</dbReference>
<dbReference type="AlphaFoldDB" id="A0A6G3MEK8"/>
<evidence type="ECO:0000256" key="1">
    <source>
        <dbReference type="ARBA" id="ARBA00004225"/>
    </source>
</evidence>
<keyword evidence="6" id="KW-0547">Nucleotide-binding</keyword>
<dbReference type="SUPFAM" id="SSF52540">
    <property type="entry name" value="P-loop containing nucleoside triphosphate hydrolases"/>
    <property type="match status" value="1"/>
</dbReference>
<dbReference type="FunFam" id="3.40.50.300:FF:000221">
    <property type="entry name" value="Multidrug ABC transporter ATP-binding protein"/>
    <property type="match status" value="1"/>
</dbReference>
<evidence type="ECO:0000256" key="9">
    <source>
        <dbReference type="ARBA" id="ARBA00023136"/>
    </source>
</evidence>
<protein>
    <recommendedName>
        <fullName evidence="10">Iron-sulfur clusters transporter ABCB7, mitochondrial</fullName>
    </recommendedName>
    <alternativeName>
        <fullName evidence="11">ATP-binding cassette sub-family B member 7, mitochondrial</fullName>
    </alternativeName>
</protein>
<organism evidence="15">
    <name type="scientific">Henneguya salminicola</name>
    <name type="common">Myxosporean</name>
    <dbReference type="NCBI Taxonomy" id="69463"/>
    <lineage>
        <taxon>Eukaryota</taxon>
        <taxon>Metazoa</taxon>
        <taxon>Cnidaria</taxon>
        <taxon>Myxozoa</taxon>
        <taxon>Myxosporea</taxon>
        <taxon>Bivalvulida</taxon>
        <taxon>Platysporina</taxon>
        <taxon>Myxobolidae</taxon>
        <taxon>Henneguya</taxon>
    </lineage>
</organism>
<dbReference type="Gene3D" id="3.40.50.300">
    <property type="entry name" value="P-loop containing nucleotide triphosphate hydrolases"/>
    <property type="match status" value="1"/>
</dbReference>
<dbReference type="SUPFAM" id="SSF90123">
    <property type="entry name" value="ABC transporter transmembrane region"/>
    <property type="match status" value="1"/>
</dbReference>
<dbReference type="InterPro" id="IPR011527">
    <property type="entry name" value="ABC1_TM_dom"/>
</dbReference>
<keyword evidence="5" id="KW-0812">Transmembrane</keyword>
<dbReference type="PROSITE" id="PS00211">
    <property type="entry name" value="ABC_TRANSPORTER_1"/>
    <property type="match status" value="1"/>
</dbReference>
<keyword evidence="3" id="KW-0813">Transport</keyword>
<comment type="catalytic activity">
    <reaction evidence="12">
        <text>(glutathione)4[2Fe(III)-2S] cluster(in) + ATP + H2O = (glutathione)4[2Fe(III)-2S] cluster(out) + ADP + phosphate + H(+)</text>
        <dbReference type="Rhea" id="RHEA:67028"/>
        <dbReference type="ChEBI" id="CHEBI:15377"/>
        <dbReference type="ChEBI" id="CHEBI:15378"/>
        <dbReference type="ChEBI" id="CHEBI:30616"/>
        <dbReference type="ChEBI" id="CHEBI:43474"/>
        <dbReference type="ChEBI" id="CHEBI:167627"/>
        <dbReference type="ChEBI" id="CHEBI:456216"/>
    </reaction>
    <physiologicalReaction direction="left-to-right" evidence="12">
        <dbReference type="Rhea" id="RHEA:67029"/>
    </physiologicalReaction>
</comment>
<keyword evidence="7 15" id="KW-0067">ATP-binding</keyword>
<dbReference type="InterPro" id="IPR039421">
    <property type="entry name" value="Type_1_exporter"/>
</dbReference>
<evidence type="ECO:0000256" key="2">
    <source>
        <dbReference type="ARBA" id="ARBA00004651"/>
    </source>
</evidence>
<dbReference type="SMART" id="SM00382">
    <property type="entry name" value="AAA"/>
    <property type="match status" value="1"/>
</dbReference>
<dbReference type="InterPro" id="IPR027417">
    <property type="entry name" value="P-loop_NTPase"/>
</dbReference>
<accession>A0A6G3MEK8</accession>
<dbReference type="GO" id="GO:0016887">
    <property type="term" value="F:ATP hydrolysis activity"/>
    <property type="evidence" value="ECO:0007669"/>
    <property type="project" value="InterPro"/>
</dbReference>
<feature type="domain" description="ABC transporter" evidence="13">
    <location>
        <begin position="84"/>
        <end position="326"/>
    </location>
</feature>
<evidence type="ECO:0000256" key="10">
    <source>
        <dbReference type="ARBA" id="ARBA00041016"/>
    </source>
</evidence>
<dbReference type="GO" id="GO:0005886">
    <property type="term" value="C:plasma membrane"/>
    <property type="evidence" value="ECO:0007669"/>
    <property type="project" value="UniProtKB-SubCell"/>
</dbReference>
<evidence type="ECO:0000259" key="14">
    <source>
        <dbReference type="PROSITE" id="PS50929"/>
    </source>
</evidence>
<dbReference type="PROSITE" id="PS50929">
    <property type="entry name" value="ABC_TM1F"/>
    <property type="match status" value="1"/>
</dbReference>
<proteinExistence type="predicted"/>
<keyword evidence="8" id="KW-1133">Transmembrane helix</keyword>
<dbReference type="InterPro" id="IPR017871">
    <property type="entry name" value="ABC_transporter-like_CS"/>
</dbReference>
<dbReference type="Pfam" id="PF00005">
    <property type="entry name" value="ABC_tran"/>
    <property type="match status" value="1"/>
</dbReference>
<evidence type="ECO:0000256" key="7">
    <source>
        <dbReference type="ARBA" id="ARBA00022840"/>
    </source>
</evidence>
<evidence type="ECO:0000256" key="4">
    <source>
        <dbReference type="ARBA" id="ARBA00022475"/>
    </source>
</evidence>
<evidence type="ECO:0000313" key="15">
    <source>
        <dbReference type="EMBL" id="NDJ92440.1"/>
    </source>
</evidence>
<evidence type="ECO:0000256" key="3">
    <source>
        <dbReference type="ARBA" id="ARBA00022448"/>
    </source>
</evidence>